<sequence>MGGGHSQAAIQKRACGPRRWSTFESVHQEWSYLVPRYGIGLQKVGLDLYWVGFELFWPCIDPNSLNRPGWKLNRPDWHKSDWMSPRRLPMEF</sequence>
<dbReference type="EMBL" id="PGOL01000340">
    <property type="protein sequence ID" value="PKI72105.1"/>
    <property type="molecule type" value="Genomic_DNA"/>
</dbReference>
<protein>
    <submittedName>
        <fullName evidence="1">Uncharacterized protein</fullName>
    </submittedName>
</protein>
<reference evidence="1 2" key="1">
    <citation type="submission" date="2017-11" db="EMBL/GenBank/DDBJ databases">
        <title>De-novo sequencing of pomegranate (Punica granatum L.) genome.</title>
        <authorList>
            <person name="Akparov Z."/>
            <person name="Amiraslanov A."/>
            <person name="Hajiyeva S."/>
            <person name="Abbasov M."/>
            <person name="Kaur K."/>
            <person name="Hamwieh A."/>
            <person name="Solovyev V."/>
            <person name="Salamov A."/>
            <person name="Braich B."/>
            <person name="Kosarev P."/>
            <person name="Mahmoud A."/>
            <person name="Hajiyev E."/>
            <person name="Babayeva S."/>
            <person name="Izzatullayeva V."/>
            <person name="Mammadov A."/>
            <person name="Mammadov A."/>
            <person name="Sharifova S."/>
            <person name="Ojaghi J."/>
            <person name="Eynullazada K."/>
            <person name="Bayramov B."/>
            <person name="Abdulazimova A."/>
            <person name="Shahmuradov I."/>
        </authorList>
    </citation>
    <scope>NUCLEOTIDE SEQUENCE [LARGE SCALE GENOMIC DNA]</scope>
    <source>
        <strain evidence="2">cv. AG2017</strain>
        <tissue evidence="1">Leaf</tissue>
    </source>
</reference>
<evidence type="ECO:0000313" key="2">
    <source>
        <dbReference type="Proteomes" id="UP000233551"/>
    </source>
</evidence>
<proteinExistence type="predicted"/>
<dbReference type="AlphaFoldDB" id="A0A2I0KUF1"/>
<name>A0A2I0KUF1_PUNGR</name>
<accession>A0A2I0KUF1</accession>
<keyword evidence="2" id="KW-1185">Reference proteome</keyword>
<organism evidence="1 2">
    <name type="scientific">Punica granatum</name>
    <name type="common">Pomegranate</name>
    <dbReference type="NCBI Taxonomy" id="22663"/>
    <lineage>
        <taxon>Eukaryota</taxon>
        <taxon>Viridiplantae</taxon>
        <taxon>Streptophyta</taxon>
        <taxon>Embryophyta</taxon>
        <taxon>Tracheophyta</taxon>
        <taxon>Spermatophyta</taxon>
        <taxon>Magnoliopsida</taxon>
        <taxon>eudicotyledons</taxon>
        <taxon>Gunneridae</taxon>
        <taxon>Pentapetalae</taxon>
        <taxon>rosids</taxon>
        <taxon>malvids</taxon>
        <taxon>Myrtales</taxon>
        <taxon>Lythraceae</taxon>
        <taxon>Punica</taxon>
    </lineage>
</organism>
<evidence type="ECO:0000313" key="1">
    <source>
        <dbReference type="EMBL" id="PKI72105.1"/>
    </source>
</evidence>
<dbReference type="Proteomes" id="UP000233551">
    <property type="component" value="Unassembled WGS sequence"/>
</dbReference>
<gene>
    <name evidence="1" type="ORF">CRG98_007492</name>
</gene>
<comment type="caution">
    <text evidence="1">The sequence shown here is derived from an EMBL/GenBank/DDBJ whole genome shotgun (WGS) entry which is preliminary data.</text>
</comment>